<accession>A0A3A6R704</accession>
<keyword evidence="3" id="KW-1185">Reference proteome</keyword>
<dbReference type="Proteomes" id="UP000273252">
    <property type="component" value="Unassembled WGS sequence"/>
</dbReference>
<feature type="domain" description="Replication initiation protein-like C-terminal" evidence="1">
    <location>
        <begin position="206"/>
        <end position="381"/>
    </location>
</feature>
<dbReference type="RefSeq" id="WP_120030126.1">
    <property type="nucleotide sequence ID" value="NZ_QVMU01000004.1"/>
</dbReference>
<proteinExistence type="predicted"/>
<organism evidence="2 3">
    <name type="scientific">Vibrio sinensis</name>
    <dbReference type="NCBI Taxonomy" id="2302434"/>
    <lineage>
        <taxon>Bacteria</taxon>
        <taxon>Pseudomonadati</taxon>
        <taxon>Pseudomonadota</taxon>
        <taxon>Gammaproteobacteria</taxon>
        <taxon>Vibrionales</taxon>
        <taxon>Vibrionaceae</taxon>
        <taxon>Vibrio</taxon>
    </lineage>
</organism>
<sequence length="419" mass="46942">MAHTLIDYVSFSGTPQLLERCKEMAKQRFSLTQSPNEFQSQVSSAVKHRENTKIAYFAENLASVLGCVESENFANRDLYFAALDKELSNADIEITQDVGFSECYQRLISNIGIDMLDVLCHGEVESFLELLNTEITHYGNVWTLERRGGYSGYRSSAKLLCNGSQAGLVAWGAENFGYYVSFSGFGCAAIKMDVLHKALTQMPSAKLTRVDVAYDDLEGAITVPYLREQYENGEFITRGAPPSYGYFETGSLVTRDDSKKYGVVPSGGRTFYVGQRNNGKLFRGYEKGKQMKSEQYPDWVRLEVQLGNKSRVIPLDILLDSDPYFSGSYPALSAVLEDVEPKAIPISRVIANCNYERFVEHAKKQYGKLINFLNIVHEDTNKVVSILTKGFTVKDIPDRLNIPVCQEHINQSGDSLCLN</sequence>
<name>A0A3A6R704_9VIBR</name>
<reference evidence="2 3" key="1">
    <citation type="submission" date="2018-08" db="EMBL/GenBank/DDBJ databases">
        <title>Vibrio isolated from the Eastern China Marginal Seas.</title>
        <authorList>
            <person name="Li Y."/>
        </authorList>
    </citation>
    <scope>NUCLEOTIDE SEQUENCE [LARGE SCALE GENOMIC DNA]</scope>
    <source>
        <strain evidence="2 3">BEI233</strain>
    </source>
</reference>
<evidence type="ECO:0000313" key="3">
    <source>
        <dbReference type="Proteomes" id="UP000273252"/>
    </source>
</evidence>
<dbReference type="InterPro" id="IPR003491">
    <property type="entry name" value="REP-like_C"/>
</dbReference>
<comment type="caution">
    <text evidence="2">The sequence shown here is derived from an EMBL/GenBank/DDBJ whole genome shotgun (WGS) entry which is preliminary data.</text>
</comment>
<dbReference type="Pfam" id="PF02486">
    <property type="entry name" value="Rep_trans"/>
    <property type="match status" value="1"/>
</dbReference>
<protein>
    <submittedName>
        <fullName evidence="2">Replication protein</fullName>
    </submittedName>
</protein>
<dbReference type="OrthoDB" id="9809126at2"/>
<dbReference type="EMBL" id="QVMU01000004">
    <property type="protein sequence ID" value="RJX72802.1"/>
    <property type="molecule type" value="Genomic_DNA"/>
</dbReference>
<dbReference type="AlphaFoldDB" id="A0A3A6R704"/>
<gene>
    <name evidence="2" type="ORF">DZ860_06495</name>
</gene>
<evidence type="ECO:0000313" key="2">
    <source>
        <dbReference type="EMBL" id="RJX72802.1"/>
    </source>
</evidence>
<evidence type="ECO:0000259" key="1">
    <source>
        <dbReference type="Pfam" id="PF02486"/>
    </source>
</evidence>